<sequence length="473" mass="51983">MDVSRTPCRSAGMMEEPVPGRRSPYRPGPPPALVQPHEHPCVRSAVMNPMLQLLVWRPLERPTMLPLTVYAVALSGALEEMPPPQVSVLSTELPTERLLVLSWPLKQLRTPAHAGVPVAGNEAAHAAARGLTRRAAADLVAASAPESGAVATAGEDVTTDEQDITQHHRLNRRKYPPAHDKLNKTEAVTWRLLQTHTYPSPATLRHCYPSLYPTDGCQTSLVREKIRAQSSPSPPPRRGRGRPPPRLRSPPRIASGGGAATGRRRSPATTWPTSFGPSSKPKMPPGYKDFEPSPEAPPPPSSSTEGAAPMMANDAIVVVEPSTLPRSLISFFCRLPWERQPKMPQGLLQGGAAPAFRGRTLSERWSLDAPWSYTEEERASPCHLCGVMLFVQHHHERGEFHTEREDRQDQKQSASTRHLTSADVEAALVIITRWCTEHPLPPTGDADIENHLSLHHSPLRLSYSAPILIYILL</sequence>
<organism evidence="1 2">
    <name type="scientific">Ixodes persulcatus</name>
    <name type="common">Taiga tick</name>
    <dbReference type="NCBI Taxonomy" id="34615"/>
    <lineage>
        <taxon>Eukaryota</taxon>
        <taxon>Metazoa</taxon>
        <taxon>Ecdysozoa</taxon>
        <taxon>Arthropoda</taxon>
        <taxon>Chelicerata</taxon>
        <taxon>Arachnida</taxon>
        <taxon>Acari</taxon>
        <taxon>Parasitiformes</taxon>
        <taxon>Ixodida</taxon>
        <taxon>Ixodoidea</taxon>
        <taxon>Ixodidae</taxon>
        <taxon>Ixodinae</taxon>
        <taxon>Ixodes</taxon>
    </lineage>
</organism>
<proteinExistence type="predicted"/>
<reference evidence="1 2" key="1">
    <citation type="journal article" date="2020" name="Cell">
        <title>Large-Scale Comparative Analyses of Tick Genomes Elucidate Their Genetic Diversity and Vector Capacities.</title>
        <authorList>
            <consortium name="Tick Genome and Microbiome Consortium (TIGMIC)"/>
            <person name="Jia N."/>
            <person name="Wang J."/>
            <person name="Shi W."/>
            <person name="Du L."/>
            <person name="Sun Y."/>
            <person name="Zhan W."/>
            <person name="Jiang J.F."/>
            <person name="Wang Q."/>
            <person name="Zhang B."/>
            <person name="Ji P."/>
            <person name="Bell-Sakyi L."/>
            <person name="Cui X.M."/>
            <person name="Yuan T.T."/>
            <person name="Jiang B.G."/>
            <person name="Yang W.F."/>
            <person name="Lam T.T."/>
            <person name="Chang Q.C."/>
            <person name="Ding S.J."/>
            <person name="Wang X.J."/>
            <person name="Zhu J.G."/>
            <person name="Ruan X.D."/>
            <person name="Zhao L."/>
            <person name="Wei J.T."/>
            <person name="Ye R.Z."/>
            <person name="Que T.C."/>
            <person name="Du C.H."/>
            <person name="Zhou Y.H."/>
            <person name="Cheng J.X."/>
            <person name="Dai P.F."/>
            <person name="Guo W.B."/>
            <person name="Han X.H."/>
            <person name="Huang E.J."/>
            <person name="Li L.F."/>
            <person name="Wei W."/>
            <person name="Gao Y.C."/>
            <person name="Liu J.Z."/>
            <person name="Shao H.Z."/>
            <person name="Wang X."/>
            <person name="Wang C.C."/>
            <person name="Yang T.C."/>
            <person name="Huo Q.B."/>
            <person name="Li W."/>
            <person name="Chen H.Y."/>
            <person name="Chen S.E."/>
            <person name="Zhou L.G."/>
            <person name="Ni X.B."/>
            <person name="Tian J.H."/>
            <person name="Sheng Y."/>
            <person name="Liu T."/>
            <person name="Pan Y.S."/>
            <person name="Xia L.Y."/>
            <person name="Li J."/>
            <person name="Zhao F."/>
            <person name="Cao W.C."/>
        </authorList>
    </citation>
    <scope>NUCLEOTIDE SEQUENCE [LARGE SCALE GENOMIC DNA]</scope>
    <source>
        <strain evidence="1">Iper-2018</strain>
    </source>
</reference>
<evidence type="ECO:0000313" key="1">
    <source>
        <dbReference type="EMBL" id="KAG0416167.1"/>
    </source>
</evidence>
<evidence type="ECO:0000313" key="2">
    <source>
        <dbReference type="Proteomes" id="UP000805193"/>
    </source>
</evidence>
<gene>
    <name evidence="1" type="ORF">HPB47_006651</name>
</gene>
<keyword evidence="2" id="KW-1185">Reference proteome</keyword>
<dbReference type="Proteomes" id="UP000805193">
    <property type="component" value="Unassembled WGS sequence"/>
</dbReference>
<comment type="caution">
    <text evidence="1">The sequence shown here is derived from an EMBL/GenBank/DDBJ whole genome shotgun (WGS) entry which is preliminary data.</text>
</comment>
<name>A0AC60P9J9_IXOPE</name>
<accession>A0AC60P9J9</accession>
<protein>
    <submittedName>
        <fullName evidence="1">Uncharacterized protein</fullName>
    </submittedName>
</protein>
<dbReference type="EMBL" id="JABSTQ010010982">
    <property type="protein sequence ID" value="KAG0416167.1"/>
    <property type="molecule type" value="Genomic_DNA"/>
</dbReference>